<dbReference type="Proteomes" id="UP001217089">
    <property type="component" value="Unassembled WGS sequence"/>
</dbReference>
<dbReference type="SUPFAM" id="SSF49842">
    <property type="entry name" value="TNF-like"/>
    <property type="match status" value="1"/>
</dbReference>
<name>A0ABQ9FIH7_TEGGR</name>
<feature type="domain" description="C1q" evidence="4">
    <location>
        <begin position="129"/>
        <end position="236"/>
    </location>
</feature>
<gene>
    <name evidence="5" type="ORF">KUTeg_006366</name>
</gene>
<comment type="subcellular location">
    <subcellularLocation>
        <location evidence="1">Secreted</location>
    </subcellularLocation>
</comment>
<evidence type="ECO:0000256" key="2">
    <source>
        <dbReference type="ARBA" id="ARBA00022525"/>
    </source>
</evidence>
<reference evidence="5 6" key="1">
    <citation type="submission" date="2022-12" db="EMBL/GenBank/DDBJ databases">
        <title>Chromosome-level genome of Tegillarca granosa.</title>
        <authorList>
            <person name="Kim J."/>
        </authorList>
    </citation>
    <scope>NUCLEOTIDE SEQUENCE [LARGE SCALE GENOMIC DNA]</scope>
    <source>
        <strain evidence="5">Teg-2019</strain>
        <tissue evidence="5">Adductor muscle</tissue>
    </source>
</reference>
<protein>
    <recommendedName>
        <fullName evidence="4">C1q domain-containing protein</fullName>
    </recommendedName>
</protein>
<proteinExistence type="predicted"/>
<keyword evidence="6" id="KW-1185">Reference proteome</keyword>
<feature type="coiled-coil region" evidence="3">
    <location>
        <begin position="84"/>
        <end position="139"/>
    </location>
</feature>
<dbReference type="Gene3D" id="2.60.120.40">
    <property type="match status" value="1"/>
</dbReference>
<evidence type="ECO:0000313" key="6">
    <source>
        <dbReference type="Proteomes" id="UP001217089"/>
    </source>
</evidence>
<organism evidence="5 6">
    <name type="scientific">Tegillarca granosa</name>
    <name type="common">Malaysian cockle</name>
    <name type="synonym">Anadara granosa</name>
    <dbReference type="NCBI Taxonomy" id="220873"/>
    <lineage>
        <taxon>Eukaryota</taxon>
        <taxon>Metazoa</taxon>
        <taxon>Spiralia</taxon>
        <taxon>Lophotrochozoa</taxon>
        <taxon>Mollusca</taxon>
        <taxon>Bivalvia</taxon>
        <taxon>Autobranchia</taxon>
        <taxon>Pteriomorphia</taxon>
        <taxon>Arcoida</taxon>
        <taxon>Arcoidea</taxon>
        <taxon>Arcidae</taxon>
        <taxon>Tegillarca</taxon>
    </lineage>
</organism>
<evidence type="ECO:0000256" key="3">
    <source>
        <dbReference type="SAM" id="Coils"/>
    </source>
</evidence>
<dbReference type="PANTHER" id="PTHR15427">
    <property type="entry name" value="EMILIN ELASTIN MICROFIBRIL INTERFACE-LOCATED PROTEIN ELASTIN MICROFIBRIL INTERFACER"/>
    <property type="match status" value="1"/>
</dbReference>
<accession>A0ABQ9FIH7</accession>
<evidence type="ECO:0000259" key="4">
    <source>
        <dbReference type="PROSITE" id="PS50871"/>
    </source>
</evidence>
<dbReference type="InterPro" id="IPR050392">
    <property type="entry name" value="Collagen/C1q_domain"/>
</dbReference>
<dbReference type="PROSITE" id="PS50871">
    <property type="entry name" value="C1Q"/>
    <property type="match status" value="1"/>
</dbReference>
<dbReference type="PANTHER" id="PTHR15427:SF50">
    <property type="entry name" value="COMPLEMENT C1Q TUMOR NECROSIS FACTOR-RELATED PROTEIN 2-LIKE"/>
    <property type="match status" value="1"/>
</dbReference>
<evidence type="ECO:0000256" key="1">
    <source>
        <dbReference type="ARBA" id="ARBA00004613"/>
    </source>
</evidence>
<dbReference type="Pfam" id="PF00386">
    <property type="entry name" value="C1q"/>
    <property type="match status" value="1"/>
</dbReference>
<dbReference type="InterPro" id="IPR008983">
    <property type="entry name" value="Tumour_necrosis_fac-like_dom"/>
</dbReference>
<dbReference type="EMBL" id="JARBDR010000328">
    <property type="protein sequence ID" value="KAJ8316352.1"/>
    <property type="molecule type" value="Genomic_DNA"/>
</dbReference>
<evidence type="ECO:0000313" key="5">
    <source>
        <dbReference type="EMBL" id="KAJ8316352.1"/>
    </source>
</evidence>
<sequence length="236" mass="26971">MTFDYIFLLTVLLFQITLKSFLRQPALLDLIIVELSISCFQFQNFNFDDKDFSMSHDFKMVFFILCLISVADSFLVDDNDHLILIQMNQELDLLKTQLAQVKADQQATQTDSARVKSEKQTAQNELSILKTELDKIKANTQQNKNAIGHQIVFDTVHLNKGNGYNNRHGIFLAPVNGTYHFTLEITYAPNPTHDHNTGVYLKKRSENIAYTYSIGTWENLIRRSTSAIVELVAGDD</sequence>
<feature type="non-terminal residue" evidence="5">
    <location>
        <position position="236"/>
    </location>
</feature>
<dbReference type="InterPro" id="IPR001073">
    <property type="entry name" value="C1q_dom"/>
</dbReference>
<keyword evidence="2" id="KW-0964">Secreted</keyword>
<comment type="caution">
    <text evidence="5">The sequence shown here is derived from an EMBL/GenBank/DDBJ whole genome shotgun (WGS) entry which is preliminary data.</text>
</comment>
<keyword evidence="3" id="KW-0175">Coiled coil</keyword>